<feature type="transmembrane region" description="Helical" evidence="1">
    <location>
        <begin position="48"/>
        <end position="67"/>
    </location>
</feature>
<feature type="transmembrane region" description="Helical" evidence="1">
    <location>
        <begin position="119"/>
        <end position="141"/>
    </location>
</feature>
<dbReference type="InterPro" id="IPR003675">
    <property type="entry name" value="Rce1/LyrA-like_dom"/>
</dbReference>
<comment type="caution">
    <text evidence="3">The sequence shown here is derived from an EMBL/GenBank/DDBJ whole genome shotgun (WGS) entry which is preliminary data.</text>
</comment>
<evidence type="ECO:0000313" key="4">
    <source>
        <dbReference type="Proteomes" id="UP000623419"/>
    </source>
</evidence>
<proteinExistence type="predicted"/>
<dbReference type="EMBL" id="BMKC01000001">
    <property type="protein sequence ID" value="GGA68921.1"/>
    <property type="molecule type" value="Genomic_DNA"/>
</dbReference>
<protein>
    <recommendedName>
        <fullName evidence="2">CAAX prenyl protease 2/Lysostaphin resistance protein A-like domain-containing protein</fullName>
    </recommendedName>
</protein>
<sequence>MAPRTALISPAPAFAWLAAWTVLAMLWFVSPAFPMQPLADLQAATGGWLSITLLASGSIGLVQLAILRWPGHQSLAALGWRARDLPPALLLTALLWLLVQGGTLLGAQLADAPLVAHGAWAKGLGFALGPLLAQLLGTALMEETVFRGYLWPQLKARLGGGRRGALVAALLSQALFGLMHVPILAYRGAAPSEIAMAVLGLFLIGLVFVLLYAATRNLFVVVGVHALGNAPTLLFEPQGPGPTMWLLMGSLAVAAVAVVLHRKAKTRLSAGLLSPARGESGGLATNWSGR</sequence>
<feature type="transmembrane region" description="Helical" evidence="1">
    <location>
        <begin position="218"/>
        <end position="235"/>
    </location>
</feature>
<keyword evidence="1" id="KW-0812">Transmembrane</keyword>
<feature type="transmembrane region" description="Helical" evidence="1">
    <location>
        <begin position="165"/>
        <end position="188"/>
    </location>
</feature>
<feature type="domain" description="CAAX prenyl protease 2/Lysostaphin resistance protein A-like" evidence="2">
    <location>
        <begin position="129"/>
        <end position="230"/>
    </location>
</feature>
<evidence type="ECO:0000313" key="3">
    <source>
        <dbReference type="EMBL" id="GGA68921.1"/>
    </source>
</evidence>
<evidence type="ECO:0000256" key="1">
    <source>
        <dbReference type="SAM" id="Phobius"/>
    </source>
</evidence>
<dbReference type="Proteomes" id="UP000623419">
    <property type="component" value="Unassembled WGS sequence"/>
</dbReference>
<keyword evidence="1" id="KW-0472">Membrane</keyword>
<feature type="transmembrane region" description="Helical" evidence="1">
    <location>
        <begin position="7"/>
        <end position="28"/>
    </location>
</feature>
<evidence type="ECO:0000259" key="2">
    <source>
        <dbReference type="Pfam" id="PF02517"/>
    </source>
</evidence>
<gene>
    <name evidence="3" type="ORF">GCM10011521_03950</name>
</gene>
<feature type="transmembrane region" description="Helical" evidence="1">
    <location>
        <begin position="88"/>
        <end position="107"/>
    </location>
</feature>
<dbReference type="PANTHER" id="PTHR39430:SF1">
    <property type="entry name" value="PROTEASE"/>
    <property type="match status" value="1"/>
</dbReference>
<name>A0ABQ1HB18_9GAMM</name>
<reference evidence="4" key="1">
    <citation type="journal article" date="2019" name="Int. J. Syst. Evol. Microbiol.">
        <title>The Global Catalogue of Microorganisms (GCM) 10K type strain sequencing project: providing services to taxonomists for standard genome sequencing and annotation.</title>
        <authorList>
            <consortium name="The Broad Institute Genomics Platform"/>
            <consortium name="The Broad Institute Genome Sequencing Center for Infectious Disease"/>
            <person name="Wu L."/>
            <person name="Ma J."/>
        </authorList>
    </citation>
    <scope>NUCLEOTIDE SEQUENCE [LARGE SCALE GENOMIC DNA]</scope>
    <source>
        <strain evidence="4">CGMCC 1.15905</strain>
    </source>
</reference>
<feature type="transmembrane region" description="Helical" evidence="1">
    <location>
        <begin position="241"/>
        <end position="260"/>
    </location>
</feature>
<organism evidence="3 4">
    <name type="scientific">Arenimonas soli</name>
    <dbReference type="NCBI Taxonomy" id="2269504"/>
    <lineage>
        <taxon>Bacteria</taxon>
        <taxon>Pseudomonadati</taxon>
        <taxon>Pseudomonadota</taxon>
        <taxon>Gammaproteobacteria</taxon>
        <taxon>Lysobacterales</taxon>
        <taxon>Lysobacteraceae</taxon>
        <taxon>Arenimonas</taxon>
    </lineage>
</organism>
<keyword evidence="4" id="KW-1185">Reference proteome</keyword>
<dbReference type="Pfam" id="PF02517">
    <property type="entry name" value="Rce1-like"/>
    <property type="match status" value="1"/>
</dbReference>
<dbReference type="PANTHER" id="PTHR39430">
    <property type="entry name" value="MEMBRANE-ASSOCIATED PROTEASE-RELATED"/>
    <property type="match status" value="1"/>
</dbReference>
<feature type="transmembrane region" description="Helical" evidence="1">
    <location>
        <begin position="194"/>
        <end position="213"/>
    </location>
</feature>
<dbReference type="RefSeq" id="WP_188660636.1">
    <property type="nucleotide sequence ID" value="NZ_BMKC01000001.1"/>
</dbReference>
<accession>A0ABQ1HB18</accession>
<keyword evidence="1" id="KW-1133">Transmembrane helix</keyword>